<gene>
    <name evidence="2" type="ORF">EPI10_006419</name>
</gene>
<dbReference type="GO" id="GO:0004519">
    <property type="term" value="F:endonuclease activity"/>
    <property type="evidence" value="ECO:0007669"/>
    <property type="project" value="UniProtKB-KW"/>
</dbReference>
<sequence length="72" mass="8270">MDLENDYYLVKFQDEEDYSTALICGTWIIFRQYLMVISGAIGLIYKIDHNTDSSIGGRFARLVVCVLTWGNL</sequence>
<proteinExistence type="predicted"/>
<keyword evidence="2" id="KW-0540">Nuclease</keyword>
<keyword evidence="1" id="KW-0812">Transmembrane</keyword>
<accession>A0A5B6WR67</accession>
<keyword evidence="2" id="KW-0378">Hydrolase</keyword>
<evidence type="ECO:0000313" key="3">
    <source>
        <dbReference type="Proteomes" id="UP000325315"/>
    </source>
</evidence>
<evidence type="ECO:0000313" key="2">
    <source>
        <dbReference type="EMBL" id="KAA3484330.1"/>
    </source>
</evidence>
<dbReference type="GO" id="GO:0004527">
    <property type="term" value="F:exonuclease activity"/>
    <property type="evidence" value="ECO:0007669"/>
    <property type="project" value="UniProtKB-KW"/>
</dbReference>
<keyword evidence="2" id="KW-0269">Exonuclease</keyword>
<keyword evidence="3" id="KW-1185">Reference proteome</keyword>
<dbReference type="AlphaFoldDB" id="A0A5B6WR67"/>
<reference evidence="3" key="1">
    <citation type="journal article" date="2019" name="Plant Biotechnol. J.">
        <title>Genome sequencing of the Australian wild diploid species Gossypium australe highlights disease resistance and delayed gland morphogenesis.</title>
        <authorList>
            <person name="Cai Y."/>
            <person name="Cai X."/>
            <person name="Wang Q."/>
            <person name="Wang P."/>
            <person name="Zhang Y."/>
            <person name="Cai C."/>
            <person name="Xu Y."/>
            <person name="Wang K."/>
            <person name="Zhou Z."/>
            <person name="Wang C."/>
            <person name="Geng S."/>
            <person name="Li B."/>
            <person name="Dong Q."/>
            <person name="Hou Y."/>
            <person name="Wang H."/>
            <person name="Ai P."/>
            <person name="Liu Z."/>
            <person name="Yi F."/>
            <person name="Sun M."/>
            <person name="An G."/>
            <person name="Cheng J."/>
            <person name="Zhang Y."/>
            <person name="Shi Q."/>
            <person name="Xie Y."/>
            <person name="Shi X."/>
            <person name="Chang Y."/>
            <person name="Huang F."/>
            <person name="Chen Y."/>
            <person name="Hong S."/>
            <person name="Mi L."/>
            <person name="Sun Q."/>
            <person name="Zhang L."/>
            <person name="Zhou B."/>
            <person name="Peng R."/>
            <person name="Zhang X."/>
            <person name="Liu F."/>
        </authorList>
    </citation>
    <scope>NUCLEOTIDE SEQUENCE [LARGE SCALE GENOMIC DNA]</scope>
    <source>
        <strain evidence="3">cv. PA1801</strain>
    </source>
</reference>
<protein>
    <submittedName>
        <fullName evidence="2">Endonuclease/exonuclease/phosphatase</fullName>
    </submittedName>
</protein>
<keyword evidence="2" id="KW-0255">Endonuclease</keyword>
<dbReference type="OrthoDB" id="963067at2759"/>
<keyword evidence="1" id="KW-0472">Membrane</keyword>
<feature type="transmembrane region" description="Helical" evidence="1">
    <location>
        <begin position="20"/>
        <end position="45"/>
    </location>
</feature>
<organism evidence="2 3">
    <name type="scientific">Gossypium australe</name>
    <dbReference type="NCBI Taxonomy" id="47621"/>
    <lineage>
        <taxon>Eukaryota</taxon>
        <taxon>Viridiplantae</taxon>
        <taxon>Streptophyta</taxon>
        <taxon>Embryophyta</taxon>
        <taxon>Tracheophyta</taxon>
        <taxon>Spermatophyta</taxon>
        <taxon>Magnoliopsida</taxon>
        <taxon>eudicotyledons</taxon>
        <taxon>Gunneridae</taxon>
        <taxon>Pentapetalae</taxon>
        <taxon>rosids</taxon>
        <taxon>malvids</taxon>
        <taxon>Malvales</taxon>
        <taxon>Malvaceae</taxon>
        <taxon>Malvoideae</taxon>
        <taxon>Gossypium</taxon>
    </lineage>
</organism>
<name>A0A5B6WR67_9ROSI</name>
<keyword evidence="1" id="KW-1133">Transmembrane helix</keyword>
<evidence type="ECO:0000256" key="1">
    <source>
        <dbReference type="SAM" id="Phobius"/>
    </source>
</evidence>
<comment type="caution">
    <text evidence="2">The sequence shown here is derived from an EMBL/GenBank/DDBJ whole genome shotgun (WGS) entry which is preliminary data.</text>
</comment>
<dbReference type="Proteomes" id="UP000325315">
    <property type="component" value="Unassembled WGS sequence"/>
</dbReference>
<dbReference type="EMBL" id="SMMG02000002">
    <property type="protein sequence ID" value="KAA3484330.1"/>
    <property type="molecule type" value="Genomic_DNA"/>
</dbReference>